<dbReference type="InterPro" id="IPR002104">
    <property type="entry name" value="Integrase_catalytic"/>
</dbReference>
<evidence type="ECO:0000259" key="6">
    <source>
        <dbReference type="PROSITE" id="PS51898"/>
    </source>
</evidence>
<dbReference type="Proteomes" id="UP000019141">
    <property type="component" value="Unassembled WGS sequence"/>
</dbReference>
<dbReference type="PANTHER" id="PTHR30349">
    <property type="entry name" value="PHAGE INTEGRASE-RELATED"/>
    <property type="match status" value="1"/>
</dbReference>
<name>W4LEW8_ENTF1</name>
<dbReference type="InterPro" id="IPR044068">
    <property type="entry name" value="CB"/>
</dbReference>
<dbReference type="InterPro" id="IPR010998">
    <property type="entry name" value="Integrase_recombinase_N"/>
</dbReference>
<dbReference type="GO" id="GO:0006310">
    <property type="term" value="P:DNA recombination"/>
    <property type="evidence" value="ECO:0007669"/>
    <property type="project" value="UniProtKB-KW"/>
</dbReference>
<evidence type="ECO:0000256" key="2">
    <source>
        <dbReference type="ARBA" id="ARBA00022908"/>
    </source>
</evidence>
<keyword evidence="3 5" id="KW-0238">DNA-binding</keyword>
<feature type="domain" description="Core-binding (CB)" evidence="7">
    <location>
        <begin position="25"/>
        <end position="109"/>
    </location>
</feature>
<evidence type="ECO:0000256" key="1">
    <source>
        <dbReference type="ARBA" id="ARBA00022829"/>
    </source>
</evidence>
<accession>W4LEW8</accession>
<organism evidence="8 9">
    <name type="scientific">Entotheonella factor</name>
    <dbReference type="NCBI Taxonomy" id="1429438"/>
    <lineage>
        <taxon>Bacteria</taxon>
        <taxon>Pseudomonadati</taxon>
        <taxon>Nitrospinota/Tectimicrobiota group</taxon>
        <taxon>Candidatus Tectimicrobiota</taxon>
        <taxon>Candidatus Entotheonellia</taxon>
        <taxon>Candidatus Entotheonellales</taxon>
        <taxon>Candidatus Entotheonellaceae</taxon>
        <taxon>Candidatus Entotheonella</taxon>
    </lineage>
</organism>
<evidence type="ECO:0000313" key="9">
    <source>
        <dbReference type="Proteomes" id="UP000019141"/>
    </source>
</evidence>
<keyword evidence="1" id="KW-0159">Chromosome partition</keyword>
<comment type="caution">
    <text evidence="8">The sequence shown here is derived from an EMBL/GenBank/DDBJ whole genome shotgun (WGS) entry which is preliminary data.</text>
</comment>
<dbReference type="InterPro" id="IPR013762">
    <property type="entry name" value="Integrase-like_cat_sf"/>
</dbReference>
<reference evidence="8 9" key="1">
    <citation type="journal article" date="2014" name="Nature">
        <title>An environmental bacterial taxon with a large and distinct metabolic repertoire.</title>
        <authorList>
            <person name="Wilson M.C."/>
            <person name="Mori T."/>
            <person name="Ruckert C."/>
            <person name="Uria A.R."/>
            <person name="Helf M.J."/>
            <person name="Takada K."/>
            <person name="Gernert C."/>
            <person name="Steffens U.A."/>
            <person name="Heycke N."/>
            <person name="Schmitt S."/>
            <person name="Rinke C."/>
            <person name="Helfrich E.J."/>
            <person name="Brachmann A.O."/>
            <person name="Gurgui C."/>
            <person name="Wakimoto T."/>
            <person name="Kracht M."/>
            <person name="Crusemann M."/>
            <person name="Hentschel U."/>
            <person name="Abe I."/>
            <person name="Matsunaga S."/>
            <person name="Kalinowski J."/>
            <person name="Takeyama H."/>
            <person name="Piel J."/>
        </authorList>
    </citation>
    <scope>NUCLEOTIDE SEQUENCE [LARGE SCALE GENOMIC DNA]</scope>
    <source>
        <strain evidence="9">TSY1</strain>
    </source>
</reference>
<evidence type="ECO:0000313" key="8">
    <source>
        <dbReference type="EMBL" id="ETW96638.1"/>
    </source>
</evidence>
<evidence type="ECO:0008006" key="10">
    <source>
        <dbReference type="Google" id="ProtNLM"/>
    </source>
</evidence>
<dbReference type="Pfam" id="PF02899">
    <property type="entry name" value="Phage_int_SAM_1"/>
    <property type="match status" value="1"/>
</dbReference>
<dbReference type="SUPFAM" id="SSF47823">
    <property type="entry name" value="lambda integrase-like, N-terminal domain"/>
    <property type="match status" value="1"/>
</dbReference>
<dbReference type="GO" id="GO:0007059">
    <property type="term" value="P:chromosome segregation"/>
    <property type="evidence" value="ECO:0007669"/>
    <property type="project" value="UniProtKB-KW"/>
</dbReference>
<proteinExistence type="predicted"/>
<evidence type="ECO:0000256" key="5">
    <source>
        <dbReference type="PROSITE-ProRule" id="PRU01248"/>
    </source>
</evidence>
<dbReference type="PANTHER" id="PTHR30349:SF81">
    <property type="entry name" value="TYROSINE RECOMBINASE XERC"/>
    <property type="match status" value="1"/>
</dbReference>
<keyword evidence="9" id="KW-1185">Reference proteome</keyword>
<dbReference type="Gene3D" id="1.10.443.10">
    <property type="entry name" value="Intergrase catalytic core"/>
    <property type="match status" value="1"/>
</dbReference>
<dbReference type="HOGENOM" id="CLU_851744_0_0_7"/>
<keyword evidence="2" id="KW-0229">DNA integration</keyword>
<keyword evidence="4" id="KW-0233">DNA recombination</keyword>
<dbReference type="Pfam" id="PF00589">
    <property type="entry name" value="Phage_integrase"/>
    <property type="match status" value="1"/>
</dbReference>
<gene>
    <name evidence="8" type="ORF">ETSY1_25815</name>
</gene>
<dbReference type="InterPro" id="IPR050090">
    <property type="entry name" value="Tyrosine_recombinase_XerCD"/>
</dbReference>
<dbReference type="Gene3D" id="1.10.150.130">
    <property type="match status" value="1"/>
</dbReference>
<evidence type="ECO:0000256" key="3">
    <source>
        <dbReference type="ARBA" id="ARBA00023125"/>
    </source>
</evidence>
<dbReference type="InterPro" id="IPR011010">
    <property type="entry name" value="DNA_brk_join_enz"/>
</dbReference>
<dbReference type="SUPFAM" id="SSF56349">
    <property type="entry name" value="DNA breaking-rejoining enzymes"/>
    <property type="match status" value="1"/>
</dbReference>
<protein>
    <recommendedName>
        <fullName evidence="10">Integrase</fullName>
    </recommendedName>
</protein>
<feature type="domain" description="Tyr recombinase" evidence="6">
    <location>
        <begin position="140"/>
        <end position="329"/>
    </location>
</feature>
<evidence type="ECO:0000259" key="7">
    <source>
        <dbReference type="PROSITE" id="PS51900"/>
    </source>
</evidence>
<dbReference type="PROSITE" id="PS51900">
    <property type="entry name" value="CB"/>
    <property type="match status" value="1"/>
</dbReference>
<dbReference type="InterPro" id="IPR004107">
    <property type="entry name" value="Integrase_SAM-like_N"/>
</dbReference>
<evidence type="ECO:0000256" key="4">
    <source>
        <dbReference type="ARBA" id="ARBA00023172"/>
    </source>
</evidence>
<dbReference type="AlphaFoldDB" id="W4LEW8"/>
<dbReference type="GO" id="GO:0003677">
    <property type="term" value="F:DNA binding"/>
    <property type="evidence" value="ECO:0007669"/>
    <property type="project" value="UniProtKB-UniRule"/>
</dbReference>
<dbReference type="GO" id="GO:0015074">
    <property type="term" value="P:DNA integration"/>
    <property type="evidence" value="ECO:0007669"/>
    <property type="project" value="UniProtKB-KW"/>
</dbReference>
<dbReference type="EMBL" id="AZHW01000762">
    <property type="protein sequence ID" value="ETW96638.1"/>
    <property type="molecule type" value="Genomic_DNA"/>
</dbReference>
<dbReference type="PROSITE" id="PS51898">
    <property type="entry name" value="TYR_RECOMBINASE"/>
    <property type="match status" value="1"/>
</dbReference>
<sequence length="329" mass="36391">MVSIALDVGGWLSAQECTMTATSVQSLSELAGHFPGLLDLAGRVNARTLTEYRRDIHLYLSFCRREGRDAREPQSLRAWRADMADQTSLSPNTINRRLAAVKRVVRATALLGDLPMDVAHGFSLVESVQVAPLRARLRTDIRTPLEPDQVRKLIDAPDTETLSGLRDRALIATFAGSGCRISEVVAFRVNDILASQGAWLLRVLGKGQSTPRLAPLNRVARSAIHAWLTERSRYVDVQAVFTAFSPSPNGRPLARAITSKTAWRAVRKYAEQVGLPHVKPHSFRRFVGTRLAAKDLRSAQLALGHKRLETTVSHYVLDELEAGLTEDLF</sequence>